<evidence type="ECO:0008006" key="4">
    <source>
        <dbReference type="Google" id="ProtNLM"/>
    </source>
</evidence>
<accession>A0ABW2R3X2</accession>
<name>A0ABW2R3X2_9NEIS</name>
<keyword evidence="3" id="KW-1185">Reference proteome</keyword>
<organism evidence="2 3">
    <name type="scientific">Iodobacter arcticus</name>
    <dbReference type="NCBI Taxonomy" id="590593"/>
    <lineage>
        <taxon>Bacteria</taxon>
        <taxon>Pseudomonadati</taxon>
        <taxon>Pseudomonadota</taxon>
        <taxon>Betaproteobacteria</taxon>
        <taxon>Neisseriales</taxon>
        <taxon>Chitinibacteraceae</taxon>
        <taxon>Iodobacter</taxon>
    </lineage>
</organism>
<proteinExistence type="predicted"/>
<evidence type="ECO:0000313" key="3">
    <source>
        <dbReference type="Proteomes" id="UP001596473"/>
    </source>
</evidence>
<feature type="signal peptide" evidence="1">
    <location>
        <begin position="1"/>
        <end position="19"/>
    </location>
</feature>
<comment type="caution">
    <text evidence="2">The sequence shown here is derived from an EMBL/GenBank/DDBJ whole genome shotgun (WGS) entry which is preliminary data.</text>
</comment>
<dbReference type="RefSeq" id="WP_380189737.1">
    <property type="nucleotide sequence ID" value="NZ_JBHTBQ010000044.1"/>
</dbReference>
<feature type="chain" id="PRO_5045339184" description="DUF4189 domain-containing protein" evidence="1">
    <location>
        <begin position="20"/>
        <end position="118"/>
    </location>
</feature>
<dbReference type="EMBL" id="JBHTBQ010000044">
    <property type="protein sequence ID" value="MFC7422004.1"/>
    <property type="molecule type" value="Genomic_DNA"/>
</dbReference>
<evidence type="ECO:0000256" key="1">
    <source>
        <dbReference type="SAM" id="SignalP"/>
    </source>
</evidence>
<reference evidence="3" key="1">
    <citation type="journal article" date="2019" name="Int. J. Syst. Evol. Microbiol.">
        <title>The Global Catalogue of Microorganisms (GCM) 10K type strain sequencing project: providing services to taxonomists for standard genome sequencing and annotation.</title>
        <authorList>
            <consortium name="The Broad Institute Genomics Platform"/>
            <consortium name="The Broad Institute Genome Sequencing Center for Infectious Disease"/>
            <person name="Wu L."/>
            <person name="Ma J."/>
        </authorList>
    </citation>
    <scope>NUCLEOTIDE SEQUENCE [LARGE SCALE GENOMIC DNA]</scope>
    <source>
        <strain evidence="3">CCUG 62945</strain>
    </source>
</reference>
<gene>
    <name evidence="2" type="ORF">ACFQNF_19260</name>
</gene>
<dbReference type="Proteomes" id="UP001596473">
    <property type="component" value="Unassembled WGS sequence"/>
</dbReference>
<evidence type="ECO:0000313" key="2">
    <source>
        <dbReference type="EMBL" id="MFC7422004.1"/>
    </source>
</evidence>
<protein>
    <recommendedName>
        <fullName evidence="4">DUF4189 domain-containing protein</fullName>
    </recommendedName>
</protein>
<sequence>MMKILAASLLILLSTTALAGDVLLKLKAEIGTAQCTQDTQCRTVAVGAKSCGGPEFYLPWSIAEGRAEKIALLAKKYTDQRLLEIKQSGELSTCQFVADPGAVCKQKQCVLQSKEAIY</sequence>
<keyword evidence="1" id="KW-0732">Signal</keyword>